<dbReference type="PROSITE" id="PS50021">
    <property type="entry name" value="CH"/>
    <property type="match status" value="1"/>
</dbReference>
<accession>A0A3B4FDP2</accession>
<gene>
    <name evidence="7" type="primary">GAS2</name>
</gene>
<feature type="domain" description="Calponin-homology (CH)" evidence="5">
    <location>
        <begin position="35"/>
        <end position="151"/>
    </location>
</feature>
<dbReference type="PROSITE" id="PS51460">
    <property type="entry name" value="GAR"/>
    <property type="match status" value="1"/>
</dbReference>
<comment type="subcellular location">
    <subcellularLocation>
        <location evidence="1">Cytoplasm</location>
        <location evidence="1">Cytoskeleton</location>
    </subcellularLocation>
</comment>
<dbReference type="SUPFAM" id="SSF143575">
    <property type="entry name" value="GAS2 domain-like"/>
    <property type="match status" value="1"/>
</dbReference>
<dbReference type="Pfam" id="PF02187">
    <property type="entry name" value="GAS2"/>
    <property type="match status" value="1"/>
</dbReference>
<dbReference type="GO" id="GO:0051015">
    <property type="term" value="F:actin filament binding"/>
    <property type="evidence" value="ECO:0007669"/>
    <property type="project" value="TreeGrafter"/>
</dbReference>
<reference evidence="7" key="1">
    <citation type="submission" date="2023-09" db="UniProtKB">
        <authorList>
            <consortium name="Ensembl"/>
        </authorList>
    </citation>
    <scope>IDENTIFICATION</scope>
</reference>
<evidence type="ECO:0000256" key="2">
    <source>
        <dbReference type="ARBA" id="ARBA00022490"/>
    </source>
</evidence>
<dbReference type="GO" id="GO:0051764">
    <property type="term" value="P:actin crosslink formation"/>
    <property type="evidence" value="ECO:0007669"/>
    <property type="project" value="TreeGrafter"/>
</dbReference>
<dbReference type="Gene3D" id="1.10.418.10">
    <property type="entry name" value="Calponin-like domain"/>
    <property type="match status" value="1"/>
</dbReference>
<evidence type="ECO:0000256" key="1">
    <source>
        <dbReference type="ARBA" id="ARBA00004245"/>
    </source>
</evidence>
<keyword evidence="2" id="KW-0963">Cytoplasm</keyword>
<keyword evidence="3" id="KW-0206">Cytoskeleton</keyword>
<evidence type="ECO:0000256" key="4">
    <source>
        <dbReference type="ARBA" id="ARBA00038441"/>
    </source>
</evidence>
<dbReference type="GO" id="GO:0005884">
    <property type="term" value="C:actin filament"/>
    <property type="evidence" value="ECO:0007669"/>
    <property type="project" value="TreeGrafter"/>
</dbReference>
<dbReference type="SMART" id="SM00033">
    <property type="entry name" value="CH"/>
    <property type="match status" value="1"/>
</dbReference>
<dbReference type="InterPro" id="IPR036534">
    <property type="entry name" value="GAR_dom_sf"/>
</dbReference>
<dbReference type="InterPro" id="IPR036872">
    <property type="entry name" value="CH_dom_sf"/>
</dbReference>
<evidence type="ECO:0000256" key="3">
    <source>
        <dbReference type="ARBA" id="ARBA00023212"/>
    </source>
</evidence>
<comment type="similarity">
    <text evidence="4">Belongs to the GAS2 family.</text>
</comment>
<sequence length="318" mass="35727">MNGCLSLRYRHSGPGLACPQEYHQWLPYRHDSSLLPMKEDLAFWLNTMMGVDLTADNLMESLDNGVLLCELAQLLQDKMMHNNNGKVIRVIHWRADATSGSFFARDNTANFLYWCRKIGVDEAYLFESEDLVLHKQPREVCLCLMELGRIAARYGVEPPGLVKLESEMQREESPLSSCTPYTTTVSTQTPLFPSSCTTNTSASTPLSVRNIIENPPCSCPITFLVEKQPKGCYRVGDKVLYIRMLNERHVMVRVGGGWETFMSYLKKHDPCRGGEGEGGAVLAGKSEVRLCKDKPKPPNLNISPDSYMVVGAHYRGKK</sequence>
<evidence type="ECO:0000259" key="5">
    <source>
        <dbReference type="PROSITE" id="PS50021"/>
    </source>
</evidence>
<protein>
    <submittedName>
        <fullName evidence="7">Growth arrest-specific protein 2-like</fullName>
    </submittedName>
</protein>
<name>A0A3B4FDP2_9CICH</name>
<dbReference type="AlphaFoldDB" id="A0A3B4FDP2"/>
<organism evidence="7">
    <name type="scientific">Pundamilia nyererei</name>
    <dbReference type="NCBI Taxonomy" id="303518"/>
    <lineage>
        <taxon>Eukaryota</taxon>
        <taxon>Metazoa</taxon>
        <taxon>Chordata</taxon>
        <taxon>Craniata</taxon>
        <taxon>Vertebrata</taxon>
        <taxon>Euteleostomi</taxon>
        <taxon>Actinopterygii</taxon>
        <taxon>Neopterygii</taxon>
        <taxon>Teleostei</taxon>
        <taxon>Neoteleostei</taxon>
        <taxon>Acanthomorphata</taxon>
        <taxon>Ovalentaria</taxon>
        <taxon>Cichlomorphae</taxon>
        <taxon>Cichliformes</taxon>
        <taxon>Cichlidae</taxon>
        <taxon>African cichlids</taxon>
        <taxon>Pseudocrenilabrinae</taxon>
        <taxon>Haplochromini</taxon>
        <taxon>Pundamilia</taxon>
    </lineage>
</organism>
<dbReference type="GO" id="GO:0008017">
    <property type="term" value="F:microtubule binding"/>
    <property type="evidence" value="ECO:0007669"/>
    <property type="project" value="InterPro"/>
</dbReference>
<dbReference type="GO" id="GO:0008093">
    <property type="term" value="F:cytoskeletal anchor activity"/>
    <property type="evidence" value="ECO:0007669"/>
    <property type="project" value="TreeGrafter"/>
</dbReference>
<dbReference type="SMART" id="SM00243">
    <property type="entry name" value="GAS2"/>
    <property type="match status" value="1"/>
</dbReference>
<dbReference type="InterPro" id="IPR001715">
    <property type="entry name" value="CH_dom"/>
</dbReference>
<dbReference type="PANTHER" id="PTHR46756">
    <property type="entry name" value="TRANSGELIN"/>
    <property type="match status" value="1"/>
</dbReference>
<dbReference type="Pfam" id="PF00307">
    <property type="entry name" value="CH"/>
    <property type="match status" value="1"/>
</dbReference>
<dbReference type="Ensembl" id="ENSPNYT00000008291.1">
    <property type="protein sequence ID" value="ENSPNYP00000008093.1"/>
    <property type="gene ID" value="ENSPNYG00000006157.1"/>
</dbReference>
<evidence type="ECO:0000313" key="7">
    <source>
        <dbReference type="Ensembl" id="ENSPNYP00000008093.1"/>
    </source>
</evidence>
<dbReference type="Gene3D" id="3.30.920.20">
    <property type="entry name" value="Gas2-like domain"/>
    <property type="match status" value="1"/>
</dbReference>
<dbReference type="InterPro" id="IPR003108">
    <property type="entry name" value="GAR_dom"/>
</dbReference>
<dbReference type="GeneTree" id="ENSGT00940000155755"/>
<proteinExistence type="inferred from homology"/>
<dbReference type="PANTHER" id="PTHR46756:SF10">
    <property type="entry name" value="GROWTH ARREST-SPECIFIC 2B"/>
    <property type="match status" value="1"/>
</dbReference>
<dbReference type="SUPFAM" id="SSF47576">
    <property type="entry name" value="Calponin-homology domain, CH-domain"/>
    <property type="match status" value="1"/>
</dbReference>
<evidence type="ECO:0000259" key="6">
    <source>
        <dbReference type="PROSITE" id="PS51460"/>
    </source>
</evidence>
<feature type="domain" description="GAR" evidence="6">
    <location>
        <begin position="199"/>
        <end position="272"/>
    </location>
</feature>